<evidence type="ECO:0000313" key="2">
    <source>
        <dbReference type="EMBL" id="MEJ2871843.1"/>
    </source>
</evidence>
<feature type="region of interest" description="Disordered" evidence="1">
    <location>
        <begin position="1"/>
        <end position="20"/>
    </location>
</feature>
<comment type="caution">
    <text evidence="2">The sequence shown here is derived from an EMBL/GenBank/DDBJ whole genome shotgun (WGS) entry which is preliminary data.</text>
</comment>
<proteinExistence type="predicted"/>
<dbReference type="RefSeq" id="WP_337698422.1">
    <property type="nucleotide sequence ID" value="NZ_JBBEGN010000029.1"/>
</dbReference>
<evidence type="ECO:0008006" key="4">
    <source>
        <dbReference type="Google" id="ProtNLM"/>
    </source>
</evidence>
<evidence type="ECO:0000313" key="3">
    <source>
        <dbReference type="Proteomes" id="UP001385809"/>
    </source>
</evidence>
<dbReference type="EMBL" id="JBBEGN010000029">
    <property type="protein sequence ID" value="MEJ2871843.1"/>
    <property type="molecule type" value="Genomic_DNA"/>
</dbReference>
<reference evidence="2 3" key="1">
    <citation type="submission" date="2024-03" db="EMBL/GenBank/DDBJ databases">
        <title>Actinomycetospora sp. OC33-EN08, a novel actinomycete isolated from wild orchid (Aerides multiflora).</title>
        <authorList>
            <person name="Suriyachadkun C."/>
        </authorList>
    </citation>
    <scope>NUCLEOTIDE SEQUENCE [LARGE SCALE GENOMIC DNA]</scope>
    <source>
        <strain evidence="2 3">OC33-EN08</strain>
    </source>
</reference>
<sequence length="173" mass="18148">MTNGRQPLSSRPRGTARGGVTDDELRAAWARWLGALRNRGCDPAPVLRPGAAPSTLAVAEQAVGALPEPVRALYALNDGQEDAAGPLVFPAHAFCSLDRGTRAARGDDPGLWPLAEDAVGHHLLVERETGRVVVASGSGYRELAPDLVAYLGLLADTELDLPDAGSWDAPGLR</sequence>
<protein>
    <recommendedName>
        <fullName evidence="4">SMI1/KNR4 family protein</fullName>
    </recommendedName>
</protein>
<accession>A0ABU8MY36</accession>
<keyword evidence="3" id="KW-1185">Reference proteome</keyword>
<organism evidence="2 3">
    <name type="scientific">Actinomycetospora aurantiaca</name>
    <dbReference type="NCBI Taxonomy" id="3129233"/>
    <lineage>
        <taxon>Bacteria</taxon>
        <taxon>Bacillati</taxon>
        <taxon>Actinomycetota</taxon>
        <taxon>Actinomycetes</taxon>
        <taxon>Pseudonocardiales</taxon>
        <taxon>Pseudonocardiaceae</taxon>
        <taxon>Actinomycetospora</taxon>
    </lineage>
</organism>
<evidence type="ECO:0000256" key="1">
    <source>
        <dbReference type="SAM" id="MobiDB-lite"/>
    </source>
</evidence>
<name>A0ABU8MY36_9PSEU</name>
<dbReference type="Proteomes" id="UP001385809">
    <property type="component" value="Unassembled WGS sequence"/>
</dbReference>
<gene>
    <name evidence="2" type="ORF">WCD74_29075</name>
</gene>